<evidence type="ECO:0000256" key="1">
    <source>
        <dbReference type="ARBA" id="ARBA00001946"/>
    </source>
</evidence>
<dbReference type="RefSeq" id="WP_132241001.1">
    <property type="nucleotide sequence ID" value="NZ_SLZU01000001.1"/>
</dbReference>
<evidence type="ECO:0000256" key="8">
    <source>
        <dbReference type="ARBA" id="ARBA00022842"/>
    </source>
</evidence>
<dbReference type="Proteomes" id="UP000295696">
    <property type="component" value="Unassembled WGS sequence"/>
</dbReference>
<dbReference type="InterPro" id="IPR003374">
    <property type="entry name" value="ApbE-like_sf"/>
</dbReference>
<dbReference type="InterPro" id="IPR006311">
    <property type="entry name" value="TAT_signal"/>
</dbReference>
<dbReference type="Gene3D" id="3.10.520.10">
    <property type="entry name" value="ApbE-like domains"/>
    <property type="match status" value="1"/>
</dbReference>
<dbReference type="EC" id="2.7.1.180" evidence="2"/>
<accession>A0A4R3JMQ3</accession>
<feature type="signal peptide" evidence="11">
    <location>
        <begin position="1"/>
        <end position="22"/>
    </location>
</feature>
<keyword evidence="4" id="KW-0285">Flavoprotein</keyword>
<evidence type="ECO:0000256" key="9">
    <source>
        <dbReference type="ARBA" id="ARBA00031306"/>
    </source>
</evidence>
<dbReference type="SUPFAM" id="SSF143631">
    <property type="entry name" value="ApbE-like"/>
    <property type="match status" value="1"/>
</dbReference>
<dbReference type="PROSITE" id="PS51318">
    <property type="entry name" value="TAT"/>
    <property type="match status" value="1"/>
</dbReference>
<comment type="catalytic activity">
    <reaction evidence="10">
        <text>L-threonyl-[protein] + FAD = FMN-L-threonyl-[protein] + AMP + H(+)</text>
        <dbReference type="Rhea" id="RHEA:36847"/>
        <dbReference type="Rhea" id="RHEA-COMP:11060"/>
        <dbReference type="Rhea" id="RHEA-COMP:11061"/>
        <dbReference type="ChEBI" id="CHEBI:15378"/>
        <dbReference type="ChEBI" id="CHEBI:30013"/>
        <dbReference type="ChEBI" id="CHEBI:57692"/>
        <dbReference type="ChEBI" id="CHEBI:74257"/>
        <dbReference type="ChEBI" id="CHEBI:456215"/>
        <dbReference type="EC" id="2.7.1.180"/>
    </reaction>
</comment>
<dbReference type="InterPro" id="IPR024932">
    <property type="entry name" value="ApbE"/>
</dbReference>
<keyword evidence="12" id="KW-0449">Lipoprotein</keyword>
<gene>
    <name evidence="12" type="ORF">EDD52_10122</name>
</gene>
<proteinExistence type="predicted"/>
<dbReference type="PANTHER" id="PTHR30040">
    <property type="entry name" value="THIAMINE BIOSYNTHESIS LIPOPROTEIN APBE"/>
    <property type="match status" value="1"/>
</dbReference>
<keyword evidence="11" id="KW-0732">Signal</keyword>
<evidence type="ECO:0000256" key="7">
    <source>
        <dbReference type="ARBA" id="ARBA00022827"/>
    </source>
</evidence>
<evidence type="ECO:0000256" key="6">
    <source>
        <dbReference type="ARBA" id="ARBA00022723"/>
    </source>
</evidence>
<keyword evidence="5" id="KW-0808">Transferase</keyword>
<dbReference type="GO" id="GO:0016740">
    <property type="term" value="F:transferase activity"/>
    <property type="evidence" value="ECO:0007669"/>
    <property type="project" value="UniProtKB-KW"/>
</dbReference>
<feature type="chain" id="PRO_5039921147" description="FAD:protein FMN transferase" evidence="11">
    <location>
        <begin position="23"/>
        <end position="290"/>
    </location>
</feature>
<keyword evidence="7" id="KW-0274">FAD</keyword>
<dbReference type="PANTHER" id="PTHR30040:SF2">
    <property type="entry name" value="FAD:PROTEIN FMN TRANSFERASE"/>
    <property type="match status" value="1"/>
</dbReference>
<comment type="caution">
    <text evidence="12">The sequence shown here is derived from an EMBL/GenBank/DDBJ whole genome shotgun (WGS) entry which is preliminary data.</text>
</comment>
<dbReference type="OrthoDB" id="9778595at2"/>
<dbReference type="AlphaFoldDB" id="A0A4R3JMQ3"/>
<dbReference type="GO" id="GO:0046872">
    <property type="term" value="F:metal ion binding"/>
    <property type="evidence" value="ECO:0007669"/>
    <property type="project" value="UniProtKB-KW"/>
</dbReference>
<evidence type="ECO:0000256" key="2">
    <source>
        <dbReference type="ARBA" id="ARBA00011955"/>
    </source>
</evidence>
<evidence type="ECO:0000313" key="13">
    <source>
        <dbReference type="Proteomes" id="UP000295696"/>
    </source>
</evidence>
<evidence type="ECO:0000256" key="3">
    <source>
        <dbReference type="ARBA" id="ARBA00016337"/>
    </source>
</evidence>
<dbReference type="EMBL" id="SLZU01000001">
    <property type="protein sequence ID" value="TCS66934.1"/>
    <property type="molecule type" value="Genomic_DNA"/>
</dbReference>
<organism evidence="12 13">
    <name type="scientific">Primorskyibacter sedentarius</name>
    <dbReference type="NCBI Taxonomy" id="745311"/>
    <lineage>
        <taxon>Bacteria</taxon>
        <taxon>Pseudomonadati</taxon>
        <taxon>Pseudomonadota</taxon>
        <taxon>Alphaproteobacteria</taxon>
        <taxon>Rhodobacterales</taxon>
        <taxon>Roseobacteraceae</taxon>
        <taxon>Primorskyibacter</taxon>
    </lineage>
</organism>
<sequence>MTLSRRRFLTIVAGFAASPAAALSHSWQGRAFGAHVSITLHGRKEMTRPALQHAQRLISEVESLFSLYAPTSDLVRLNRAGWIAPEKRFLALMRSADAAHRLTGGLFDPSVQPLWRALSEGGDVERAKALIGWDRVRFDANRVTLAPGQALTFNGIAQGFATDLVAQALKAHGAERTLVNIGEYRGSGEGWHLGVEDPQFGRLAALTLSDGAVASSSPAATPLGAGGHILHSRAAPRWSTVLVEAETATLADALSTAMVLAPLEQVHQLRWAAGVRRIMLVDKAGDLISL</sequence>
<keyword evidence="8" id="KW-0460">Magnesium</keyword>
<name>A0A4R3JMQ3_9RHOB</name>
<evidence type="ECO:0000256" key="5">
    <source>
        <dbReference type="ARBA" id="ARBA00022679"/>
    </source>
</evidence>
<evidence type="ECO:0000313" key="12">
    <source>
        <dbReference type="EMBL" id="TCS66934.1"/>
    </source>
</evidence>
<evidence type="ECO:0000256" key="10">
    <source>
        <dbReference type="ARBA" id="ARBA00048540"/>
    </source>
</evidence>
<keyword evidence="6" id="KW-0479">Metal-binding</keyword>
<keyword evidence="13" id="KW-1185">Reference proteome</keyword>
<evidence type="ECO:0000256" key="4">
    <source>
        <dbReference type="ARBA" id="ARBA00022630"/>
    </source>
</evidence>
<dbReference type="Pfam" id="PF02424">
    <property type="entry name" value="ApbE"/>
    <property type="match status" value="1"/>
</dbReference>
<protein>
    <recommendedName>
        <fullName evidence="3">FAD:protein FMN transferase</fullName>
        <ecNumber evidence="2">2.7.1.180</ecNumber>
    </recommendedName>
    <alternativeName>
        <fullName evidence="9">Flavin transferase</fullName>
    </alternativeName>
</protein>
<comment type="cofactor">
    <cofactor evidence="1">
        <name>Mg(2+)</name>
        <dbReference type="ChEBI" id="CHEBI:18420"/>
    </cofactor>
</comment>
<evidence type="ECO:0000256" key="11">
    <source>
        <dbReference type="SAM" id="SignalP"/>
    </source>
</evidence>
<reference evidence="12 13" key="1">
    <citation type="submission" date="2019-03" db="EMBL/GenBank/DDBJ databases">
        <title>Genomic Encyclopedia of Type Strains, Phase IV (KMG-IV): sequencing the most valuable type-strain genomes for metagenomic binning, comparative biology and taxonomic classification.</title>
        <authorList>
            <person name="Goeker M."/>
        </authorList>
    </citation>
    <scope>NUCLEOTIDE SEQUENCE [LARGE SCALE GENOMIC DNA]</scope>
    <source>
        <strain evidence="12 13">DSM 104836</strain>
    </source>
</reference>